<dbReference type="InterPro" id="IPR000719">
    <property type="entry name" value="Prot_kinase_dom"/>
</dbReference>
<evidence type="ECO:0000256" key="5">
    <source>
        <dbReference type="ARBA" id="ARBA00022840"/>
    </source>
</evidence>
<dbReference type="GO" id="GO:0005524">
    <property type="term" value="F:ATP binding"/>
    <property type="evidence" value="ECO:0007669"/>
    <property type="project" value="UniProtKB-KW"/>
</dbReference>
<evidence type="ECO:0000259" key="6">
    <source>
        <dbReference type="PROSITE" id="PS50011"/>
    </source>
</evidence>
<protein>
    <recommendedName>
        <fullName evidence="6">Protein kinase domain-containing protein</fullName>
    </recommendedName>
</protein>
<proteinExistence type="predicted"/>
<keyword evidence="3" id="KW-0547">Nucleotide-binding</keyword>
<dbReference type="Gene3D" id="1.10.510.10">
    <property type="entry name" value="Transferase(Phosphotransferase) domain 1"/>
    <property type="match status" value="1"/>
</dbReference>
<keyword evidence="1" id="KW-0723">Serine/threonine-protein kinase</keyword>
<dbReference type="SUPFAM" id="SSF56112">
    <property type="entry name" value="Protein kinase-like (PK-like)"/>
    <property type="match status" value="1"/>
</dbReference>
<evidence type="ECO:0000256" key="3">
    <source>
        <dbReference type="ARBA" id="ARBA00022741"/>
    </source>
</evidence>
<keyword evidence="4" id="KW-0418">Kinase</keyword>
<dbReference type="AlphaFoldDB" id="A0A383A231"/>
<dbReference type="EMBL" id="UINC01188396">
    <property type="protein sequence ID" value="SVE01600.1"/>
    <property type="molecule type" value="Genomic_DNA"/>
</dbReference>
<reference evidence="7" key="1">
    <citation type="submission" date="2018-05" db="EMBL/GenBank/DDBJ databases">
        <authorList>
            <person name="Lanie J.A."/>
            <person name="Ng W.-L."/>
            <person name="Kazmierczak K.M."/>
            <person name="Andrzejewski T.M."/>
            <person name="Davidsen T.M."/>
            <person name="Wayne K.J."/>
            <person name="Tettelin H."/>
            <person name="Glass J.I."/>
            <person name="Rusch D."/>
            <person name="Podicherti R."/>
            <person name="Tsui H.-C.T."/>
            <person name="Winkler M.E."/>
        </authorList>
    </citation>
    <scope>NUCLEOTIDE SEQUENCE</scope>
</reference>
<dbReference type="InterPro" id="IPR008271">
    <property type="entry name" value="Ser/Thr_kinase_AS"/>
</dbReference>
<evidence type="ECO:0000256" key="1">
    <source>
        <dbReference type="ARBA" id="ARBA00022527"/>
    </source>
</evidence>
<feature type="non-terminal residue" evidence="7">
    <location>
        <position position="171"/>
    </location>
</feature>
<name>A0A383A231_9ZZZZ</name>
<gene>
    <name evidence="7" type="ORF">METZ01_LOCUS454454</name>
</gene>
<dbReference type="PANTHER" id="PTHR24351">
    <property type="entry name" value="RIBOSOMAL PROTEIN S6 KINASE"/>
    <property type="match status" value="1"/>
</dbReference>
<keyword evidence="2" id="KW-0808">Transferase</keyword>
<keyword evidence="5" id="KW-0067">ATP-binding</keyword>
<sequence>VTTFRELAPLAPDDPETVGGYTLRGRVGSGGFKTVFLGLSEGGTRAAVGILKDELAHDEVYRRGFDLEFDAVLLVQGPFVARVTGHEPGANRPWMASEFVNGHPLDKAQASHSFENQTVVFLAAGWAWALSDIHRAGVIHRDFKPQNVLIHQDGFKVVDFGIAHLPHGDTT</sequence>
<dbReference type="PROSITE" id="PS50011">
    <property type="entry name" value="PROTEIN_KINASE_DOM"/>
    <property type="match status" value="1"/>
</dbReference>
<evidence type="ECO:0000256" key="2">
    <source>
        <dbReference type="ARBA" id="ARBA00022679"/>
    </source>
</evidence>
<evidence type="ECO:0000256" key="4">
    <source>
        <dbReference type="ARBA" id="ARBA00022777"/>
    </source>
</evidence>
<dbReference type="Pfam" id="PF00069">
    <property type="entry name" value="Pkinase"/>
    <property type="match status" value="1"/>
</dbReference>
<organism evidence="7">
    <name type="scientific">marine metagenome</name>
    <dbReference type="NCBI Taxonomy" id="408172"/>
    <lineage>
        <taxon>unclassified sequences</taxon>
        <taxon>metagenomes</taxon>
        <taxon>ecological metagenomes</taxon>
    </lineage>
</organism>
<dbReference type="SMART" id="SM00220">
    <property type="entry name" value="S_TKc"/>
    <property type="match status" value="1"/>
</dbReference>
<dbReference type="InterPro" id="IPR011009">
    <property type="entry name" value="Kinase-like_dom_sf"/>
</dbReference>
<dbReference type="Gene3D" id="3.30.200.20">
    <property type="entry name" value="Phosphorylase Kinase, domain 1"/>
    <property type="match status" value="1"/>
</dbReference>
<dbReference type="GO" id="GO:0004674">
    <property type="term" value="F:protein serine/threonine kinase activity"/>
    <property type="evidence" value="ECO:0007669"/>
    <property type="project" value="UniProtKB-KW"/>
</dbReference>
<feature type="domain" description="Protein kinase" evidence="6">
    <location>
        <begin position="21"/>
        <end position="171"/>
    </location>
</feature>
<dbReference type="PROSITE" id="PS00108">
    <property type="entry name" value="PROTEIN_KINASE_ST"/>
    <property type="match status" value="1"/>
</dbReference>
<accession>A0A383A231</accession>
<evidence type="ECO:0000313" key="7">
    <source>
        <dbReference type="EMBL" id="SVE01600.1"/>
    </source>
</evidence>
<feature type="non-terminal residue" evidence="7">
    <location>
        <position position="1"/>
    </location>
</feature>